<evidence type="ECO:0000256" key="5">
    <source>
        <dbReference type="ARBA" id="ARBA00023295"/>
    </source>
</evidence>
<feature type="region of interest" description="Disordered" evidence="7">
    <location>
        <begin position="294"/>
        <end position="353"/>
    </location>
</feature>
<dbReference type="InterPro" id="IPR016455">
    <property type="entry name" value="XTH"/>
</dbReference>
<dbReference type="InterPro" id="IPR010713">
    <property type="entry name" value="XET_C"/>
</dbReference>
<feature type="signal peptide" evidence="6">
    <location>
        <begin position="1"/>
        <end position="18"/>
    </location>
</feature>
<evidence type="ECO:0000256" key="7">
    <source>
        <dbReference type="SAM" id="MobiDB-lite"/>
    </source>
</evidence>
<keyword evidence="4" id="KW-0325">Glycoprotein</keyword>
<dbReference type="FunFam" id="2.60.120.200:FF:000025">
    <property type="entry name" value="Xyloglucan endotransglucosylase/hydrolase"/>
    <property type="match status" value="1"/>
</dbReference>
<dbReference type="GO" id="GO:0016762">
    <property type="term" value="F:xyloglucan:xyloglucosyl transferase activity"/>
    <property type="evidence" value="ECO:0007669"/>
    <property type="project" value="UniProtKB-EC"/>
</dbReference>
<feature type="compositionally biased region" description="Acidic residues" evidence="7">
    <location>
        <begin position="343"/>
        <end position="353"/>
    </location>
</feature>
<dbReference type="PROSITE" id="PS01034">
    <property type="entry name" value="GH16_1"/>
    <property type="match status" value="1"/>
</dbReference>
<comment type="similarity">
    <text evidence="6">Belongs to the glycosyl hydrolase 16 family.</text>
</comment>
<keyword evidence="6" id="KW-0964">Secreted</keyword>
<dbReference type="GO" id="GO:0010411">
    <property type="term" value="P:xyloglucan metabolic process"/>
    <property type="evidence" value="ECO:0007669"/>
    <property type="project" value="InterPro"/>
</dbReference>
<proteinExistence type="inferred from homology"/>
<keyword evidence="10" id="KW-1185">Reference proteome</keyword>
<keyword evidence="3" id="KW-1015">Disulfide bond</keyword>
<evidence type="ECO:0000313" key="10">
    <source>
        <dbReference type="Proteomes" id="UP000243459"/>
    </source>
</evidence>
<dbReference type="GO" id="GO:0004553">
    <property type="term" value="F:hydrolase activity, hydrolyzing O-glycosyl compounds"/>
    <property type="evidence" value="ECO:0007669"/>
    <property type="project" value="InterPro"/>
</dbReference>
<dbReference type="Proteomes" id="UP000243459">
    <property type="component" value="Chromosome 1"/>
</dbReference>
<gene>
    <name evidence="9" type="ORF">A4U43_C01F4620</name>
</gene>
<comment type="function">
    <text evidence="6">Catalyzes xyloglucan endohydrolysis (XEH) and/or endotransglycosylation (XET). Cleaves and religates xyloglucan polymers, an essential constituent of the primary cell wall, and thereby participates in cell wall construction of growing tissues.</text>
</comment>
<comment type="PTM">
    <text evidence="6">Contains at least one intrachain disulfide bond essential for its enzymatic activity.</text>
</comment>
<protein>
    <recommendedName>
        <fullName evidence="6">Xyloglucan endotransglucosylase/hydrolase</fullName>
        <ecNumber evidence="6">2.4.1.207</ecNumber>
    </recommendedName>
</protein>
<dbReference type="Gramene" id="ONK79265">
    <property type="protein sequence ID" value="ONK79265"/>
    <property type="gene ID" value="A4U43_C01F4620"/>
</dbReference>
<evidence type="ECO:0000256" key="3">
    <source>
        <dbReference type="ARBA" id="ARBA00023157"/>
    </source>
</evidence>
<keyword evidence="6" id="KW-0052">Apoplast</keyword>
<dbReference type="SUPFAM" id="SSF49899">
    <property type="entry name" value="Concanavalin A-like lectins/glucanases"/>
    <property type="match status" value="1"/>
</dbReference>
<keyword evidence="1 6" id="KW-0808">Transferase</keyword>
<keyword evidence="6" id="KW-0732">Signal</keyword>
<dbReference type="PROSITE" id="PS51762">
    <property type="entry name" value="GH16_2"/>
    <property type="match status" value="1"/>
</dbReference>
<feature type="chain" id="PRO_5024489339" description="Xyloglucan endotransglucosylase/hydrolase" evidence="6">
    <location>
        <begin position="19"/>
        <end position="372"/>
    </location>
</feature>
<accession>A0A5P1FLS3</accession>
<dbReference type="CDD" id="cd02176">
    <property type="entry name" value="GH16_XET"/>
    <property type="match status" value="1"/>
</dbReference>
<dbReference type="InterPro" id="IPR000757">
    <property type="entry name" value="Beta-glucanase-like"/>
</dbReference>
<feature type="domain" description="GH16" evidence="8">
    <location>
        <begin position="20"/>
        <end position="214"/>
    </location>
</feature>
<dbReference type="GO" id="GO:0042546">
    <property type="term" value="P:cell wall biogenesis"/>
    <property type="evidence" value="ECO:0007669"/>
    <property type="project" value="InterPro"/>
</dbReference>
<reference evidence="10" key="1">
    <citation type="journal article" date="2017" name="Nat. Commun.">
        <title>The asparagus genome sheds light on the origin and evolution of a young Y chromosome.</title>
        <authorList>
            <person name="Harkess A."/>
            <person name="Zhou J."/>
            <person name="Xu C."/>
            <person name="Bowers J.E."/>
            <person name="Van der Hulst R."/>
            <person name="Ayyampalayam S."/>
            <person name="Mercati F."/>
            <person name="Riccardi P."/>
            <person name="McKain M.R."/>
            <person name="Kakrana A."/>
            <person name="Tang H."/>
            <person name="Ray J."/>
            <person name="Groenendijk J."/>
            <person name="Arikit S."/>
            <person name="Mathioni S.M."/>
            <person name="Nakano M."/>
            <person name="Shan H."/>
            <person name="Telgmann-Rauber A."/>
            <person name="Kanno A."/>
            <person name="Yue Z."/>
            <person name="Chen H."/>
            <person name="Li W."/>
            <person name="Chen Y."/>
            <person name="Xu X."/>
            <person name="Zhang Y."/>
            <person name="Luo S."/>
            <person name="Chen H."/>
            <person name="Gao J."/>
            <person name="Mao Z."/>
            <person name="Pires J.C."/>
            <person name="Luo M."/>
            <person name="Kudrna D."/>
            <person name="Wing R.A."/>
            <person name="Meyers B.C."/>
            <person name="Yi K."/>
            <person name="Kong H."/>
            <person name="Lavrijsen P."/>
            <person name="Sunseri F."/>
            <person name="Falavigna A."/>
            <person name="Ye Y."/>
            <person name="Leebens-Mack J.H."/>
            <person name="Chen G."/>
        </authorList>
    </citation>
    <scope>NUCLEOTIDE SEQUENCE [LARGE SCALE GENOMIC DNA]</scope>
    <source>
        <strain evidence="10">cv. DH0086</strain>
    </source>
</reference>
<comment type="subcellular location">
    <subcellularLocation>
        <location evidence="6">Secreted</location>
        <location evidence="6">Cell wall</location>
    </subcellularLocation>
    <subcellularLocation>
        <location evidence="6">Secreted</location>
        <location evidence="6">Extracellular space</location>
        <location evidence="6">Apoplast</location>
    </subcellularLocation>
</comment>
<evidence type="ECO:0000256" key="1">
    <source>
        <dbReference type="ARBA" id="ARBA00022679"/>
    </source>
</evidence>
<evidence type="ECO:0000313" key="9">
    <source>
        <dbReference type="EMBL" id="ONK79265.1"/>
    </source>
</evidence>
<dbReference type="InterPro" id="IPR013320">
    <property type="entry name" value="ConA-like_dom_sf"/>
</dbReference>
<dbReference type="GO" id="GO:0048046">
    <property type="term" value="C:apoplast"/>
    <property type="evidence" value="ECO:0007669"/>
    <property type="project" value="UniProtKB-SubCell"/>
</dbReference>
<dbReference type="Pfam" id="PF00722">
    <property type="entry name" value="Glyco_hydro_16"/>
    <property type="match status" value="1"/>
</dbReference>
<dbReference type="AlphaFoldDB" id="A0A5P1FLS3"/>
<dbReference type="OMA" id="DVCECSG"/>
<keyword evidence="5 6" id="KW-0326">Glycosidase</keyword>
<name>A0A5P1FLS3_ASPOF</name>
<dbReference type="PANTHER" id="PTHR31062">
    <property type="entry name" value="XYLOGLUCAN ENDOTRANSGLUCOSYLASE/HYDROLASE PROTEIN 8-RELATED"/>
    <property type="match status" value="1"/>
</dbReference>
<dbReference type="InterPro" id="IPR008263">
    <property type="entry name" value="GH16_AS"/>
</dbReference>
<organism evidence="9 10">
    <name type="scientific">Asparagus officinalis</name>
    <name type="common">Garden asparagus</name>
    <dbReference type="NCBI Taxonomy" id="4686"/>
    <lineage>
        <taxon>Eukaryota</taxon>
        <taxon>Viridiplantae</taxon>
        <taxon>Streptophyta</taxon>
        <taxon>Embryophyta</taxon>
        <taxon>Tracheophyta</taxon>
        <taxon>Spermatophyta</taxon>
        <taxon>Magnoliopsida</taxon>
        <taxon>Liliopsida</taxon>
        <taxon>Asparagales</taxon>
        <taxon>Asparagaceae</taxon>
        <taxon>Asparagoideae</taxon>
        <taxon>Asparagus</taxon>
    </lineage>
</organism>
<feature type="compositionally biased region" description="Basic and acidic residues" evidence="7">
    <location>
        <begin position="294"/>
        <end position="314"/>
    </location>
</feature>
<keyword evidence="6" id="KW-0134">Cell wall</keyword>
<sequence length="372" mass="41752">MGNLKALFIALVSNIALANSVARANFYADTFFNWGYQNTAIWGDGDNLALILNNVSGSGIQTRKQYLFGSIEMQIKLVEGNSAGTVTTYYLSSTGEKHDEIDFEFLGNLSGKPYMIHTNVYAQGVGNREQQFYPWFDPTSDFHNYTIHWNPSQIVWFIDSIPIRVFKNHENIGIPYPNQQAMQAYSSIWNADNWATQGGLVKIDWSNAPFIARYRKLKLRACEWKGQNSIYKCASSTPNNWWTSSEYSQLSYAQMGQMEWVRNNYMVYDYCKDTKRFLCLLKSALCGVSFHVSTDHHEPDPRLLSEDHPRERGGSEGGGVGDRDCDGDRSVAEHVEESGGGAEVDDEGDGVVIDGDEIGPLAELAHCAEVLL</sequence>
<dbReference type="EC" id="2.4.1.207" evidence="6"/>
<dbReference type="Gene3D" id="2.60.120.200">
    <property type="match status" value="1"/>
</dbReference>
<evidence type="ECO:0000256" key="6">
    <source>
        <dbReference type="RuleBase" id="RU361120"/>
    </source>
</evidence>
<feature type="compositionally biased region" description="Basic and acidic residues" evidence="7">
    <location>
        <begin position="321"/>
        <end position="337"/>
    </location>
</feature>
<evidence type="ECO:0000256" key="4">
    <source>
        <dbReference type="ARBA" id="ARBA00023180"/>
    </source>
</evidence>
<dbReference type="EMBL" id="CM007381">
    <property type="protein sequence ID" value="ONK79265.1"/>
    <property type="molecule type" value="Genomic_DNA"/>
</dbReference>
<keyword evidence="6" id="KW-0961">Cell wall biogenesis/degradation</keyword>
<evidence type="ECO:0000259" key="8">
    <source>
        <dbReference type="PROSITE" id="PS51762"/>
    </source>
</evidence>
<dbReference type="Pfam" id="PF06955">
    <property type="entry name" value="XET_C"/>
    <property type="match status" value="1"/>
</dbReference>
<evidence type="ECO:0000256" key="2">
    <source>
        <dbReference type="ARBA" id="ARBA00022801"/>
    </source>
</evidence>
<keyword evidence="2 6" id="KW-0378">Hydrolase</keyword>
<dbReference type="InterPro" id="IPR044791">
    <property type="entry name" value="Beta-glucanase/XTH"/>
</dbReference>
<dbReference type="GO" id="GO:0071555">
    <property type="term" value="P:cell wall organization"/>
    <property type="evidence" value="ECO:0007669"/>
    <property type="project" value="UniProtKB-KW"/>
</dbReference>